<evidence type="ECO:0000313" key="2">
    <source>
        <dbReference type="EMBL" id="KLO09551.1"/>
    </source>
</evidence>
<dbReference type="EMBL" id="KQ086052">
    <property type="protein sequence ID" value="KLO09551.1"/>
    <property type="molecule type" value="Genomic_DNA"/>
</dbReference>
<protein>
    <submittedName>
        <fullName evidence="2">Uncharacterized protein</fullName>
    </submittedName>
</protein>
<sequence>MGDNKSQSLGDRLFRVGNKLLKVEVFLPPKCNTPAIMNDGKRTTPLNLYLSACREERNWAKIPYAIQLDVLRHDADAHKVFKNNVQCKACMRLLKIGGSQDGPEPGVFTLAGWLEHKLRCRDLQDQLQEEYDDQNYNPQAVRRAVSNSIPSSGRRNKSTAPDSGAISQLSGDDATGDFERRICFARRSESIEEVVIAYAVVNGGKAQHFHVVVEGKRHTPFKFLVLGKKQRGSHMETMQFVRQDVDADYCNNAIRCKGCSKNINIHRRDSNKITLDPWLEHKFLCKDLQEIYREEFEDYDPAEAKQRREVKDKSPSRRTMRHIPATTSTTTLRPKTRAPISRVSNSAPAESLAVDVVLPGPTSARSSKKRTFNFVDDSNSQPGEFLQCKKRHIDASGEVDEVEIGFPPGFAFAHPEVIVKIMNSFRGTD</sequence>
<dbReference type="AlphaFoldDB" id="A0A0H2RXR6"/>
<reference evidence="2 3" key="1">
    <citation type="submission" date="2015-04" db="EMBL/GenBank/DDBJ databases">
        <title>Complete genome sequence of Schizopora paradoxa KUC8140, a cosmopolitan wood degrader in East Asia.</title>
        <authorList>
            <consortium name="DOE Joint Genome Institute"/>
            <person name="Min B."/>
            <person name="Park H."/>
            <person name="Jang Y."/>
            <person name="Kim J.-J."/>
            <person name="Kim K.H."/>
            <person name="Pangilinan J."/>
            <person name="Lipzen A."/>
            <person name="Riley R."/>
            <person name="Grigoriev I.V."/>
            <person name="Spatafora J.W."/>
            <person name="Choi I.-G."/>
        </authorList>
    </citation>
    <scope>NUCLEOTIDE SEQUENCE [LARGE SCALE GENOMIC DNA]</scope>
    <source>
        <strain evidence="2 3">KUC8140</strain>
    </source>
</reference>
<gene>
    <name evidence="2" type="ORF">SCHPADRAFT_943545</name>
</gene>
<accession>A0A0H2RXR6</accession>
<feature type="compositionally biased region" description="Polar residues" evidence="1">
    <location>
        <begin position="145"/>
        <end position="170"/>
    </location>
</feature>
<organism evidence="2 3">
    <name type="scientific">Schizopora paradoxa</name>
    <dbReference type="NCBI Taxonomy" id="27342"/>
    <lineage>
        <taxon>Eukaryota</taxon>
        <taxon>Fungi</taxon>
        <taxon>Dikarya</taxon>
        <taxon>Basidiomycota</taxon>
        <taxon>Agaricomycotina</taxon>
        <taxon>Agaricomycetes</taxon>
        <taxon>Hymenochaetales</taxon>
        <taxon>Schizoporaceae</taxon>
        <taxon>Schizopora</taxon>
    </lineage>
</organism>
<dbReference type="InParanoid" id="A0A0H2RXR6"/>
<name>A0A0H2RXR6_9AGAM</name>
<proteinExistence type="predicted"/>
<feature type="region of interest" description="Disordered" evidence="1">
    <location>
        <begin position="132"/>
        <end position="172"/>
    </location>
</feature>
<evidence type="ECO:0000256" key="1">
    <source>
        <dbReference type="SAM" id="MobiDB-lite"/>
    </source>
</evidence>
<evidence type="ECO:0000313" key="3">
    <source>
        <dbReference type="Proteomes" id="UP000053477"/>
    </source>
</evidence>
<keyword evidence="3" id="KW-1185">Reference proteome</keyword>
<dbReference type="Proteomes" id="UP000053477">
    <property type="component" value="Unassembled WGS sequence"/>
</dbReference>